<reference evidence="1 2" key="1">
    <citation type="journal article" date="2007" name="J. Gen. Virol.">
        <title>Sequence and organization of the Heliothis virescens ascovirus genome.</title>
        <authorList>
            <person name="Asgari S."/>
            <person name="Davis J."/>
            <person name="Wood D."/>
            <person name="Wilson P."/>
            <person name="McGrath A."/>
        </authorList>
    </citation>
    <scope>NUCLEOTIDE SEQUENCE [LARGE SCALE GENOMIC DNA]</scope>
    <source>
        <strain evidence="2">HvAv-3e</strain>
    </source>
</reference>
<organismHost>
    <name type="scientific">Noctuidae</name>
    <name type="common">owlet moths</name>
    <dbReference type="NCBI Taxonomy" id="7100"/>
</organismHost>
<organism evidence="2">
    <name type="scientific">Heliothis virescens ascovirus 3e</name>
    <name type="common">HvAV-3e</name>
    <dbReference type="NCBI Taxonomy" id="260797"/>
    <lineage>
        <taxon>Viruses</taxon>
        <taxon>Varidnaviria</taxon>
        <taxon>Bamfordvirae</taxon>
        <taxon>Nucleocytoviricota</taxon>
        <taxon>Megaviricetes</taxon>
        <taxon>Pimascovirales</taxon>
        <taxon>Pimascovirales incertae sedis</taxon>
        <taxon>Ascoviridae</taxon>
        <taxon>Ascovirus</taxon>
        <taxon>Ascovirus hvav3a</taxon>
    </lineage>
</organism>
<proteinExistence type="predicted"/>
<evidence type="ECO:0000313" key="2">
    <source>
        <dbReference type="Proteomes" id="UP000001324"/>
    </source>
</evidence>
<sequence>MYGIFEQTVLARTKGHYGILATECILMEGYEEKTNKVVEHNLFQSHHNLITKTIVQWRAYSLKST</sequence>
<keyword evidence="2" id="KW-1185">Reference proteome</keyword>
<dbReference type="Proteomes" id="UP000001324">
    <property type="component" value="Segment"/>
</dbReference>
<dbReference type="EMBL" id="EF133465">
    <property type="protein sequence ID" value="ABO37361.1"/>
    <property type="molecule type" value="Genomic_DNA"/>
</dbReference>
<dbReference type="GeneID" id="5076139"/>
<evidence type="ECO:0000313" key="1">
    <source>
        <dbReference type="EMBL" id="ABO37361.1"/>
    </source>
</evidence>
<dbReference type="KEGG" id="vg:5076139"/>
<dbReference type="RefSeq" id="YP_001111027.1">
    <property type="nucleotide sequence ID" value="NC_009233.1"/>
</dbReference>
<name>A4KXN0_HVAVE</name>
<protein>
    <submittedName>
        <fullName evidence="1">Uncharacterized protein</fullName>
    </submittedName>
</protein>
<accession>A4KXN0</accession>